<dbReference type="SMART" id="SM00448">
    <property type="entry name" value="REC"/>
    <property type="match status" value="1"/>
</dbReference>
<dbReference type="InterPro" id="IPR011006">
    <property type="entry name" value="CheY-like_superfamily"/>
</dbReference>
<dbReference type="KEGG" id="dmm:dnm_041040"/>
<evidence type="ECO:0000313" key="5">
    <source>
        <dbReference type="Proteomes" id="UP000663722"/>
    </source>
</evidence>
<keyword evidence="5" id="KW-1185">Reference proteome</keyword>
<sequence length="121" mass="13320">MPKTIMIVDDAVSIRGLAAMTLENAGYQVIQARDGKDALEKISGQKTDLIIVDIYMPNMGGIELVKTLKANSQYKFIPVVILTKESDSDMKRQGQMAGAKAWVVKPFKPKTILNVVRKIIG</sequence>
<evidence type="ECO:0000256" key="2">
    <source>
        <dbReference type="PROSITE-ProRule" id="PRU00169"/>
    </source>
</evidence>
<gene>
    <name evidence="4" type="ORF">dnm_041040</name>
</gene>
<dbReference type="SUPFAM" id="SSF52172">
    <property type="entry name" value="CheY-like"/>
    <property type="match status" value="1"/>
</dbReference>
<feature type="domain" description="Response regulatory" evidence="3">
    <location>
        <begin position="4"/>
        <end position="120"/>
    </location>
</feature>
<dbReference type="GO" id="GO:0000160">
    <property type="term" value="P:phosphorelay signal transduction system"/>
    <property type="evidence" value="ECO:0007669"/>
    <property type="project" value="InterPro"/>
</dbReference>
<protein>
    <submittedName>
        <fullName evidence="4">Two component system response regulator</fullName>
    </submittedName>
</protein>
<accession>A0A975GNR9</accession>
<dbReference type="AlphaFoldDB" id="A0A975GNR9"/>
<proteinExistence type="predicted"/>
<organism evidence="4 5">
    <name type="scientific">Desulfonema magnum</name>
    <dbReference type="NCBI Taxonomy" id="45655"/>
    <lineage>
        <taxon>Bacteria</taxon>
        <taxon>Pseudomonadati</taxon>
        <taxon>Thermodesulfobacteriota</taxon>
        <taxon>Desulfobacteria</taxon>
        <taxon>Desulfobacterales</taxon>
        <taxon>Desulfococcaceae</taxon>
        <taxon>Desulfonema</taxon>
    </lineage>
</organism>
<dbReference type="Gene3D" id="3.40.50.2300">
    <property type="match status" value="1"/>
</dbReference>
<dbReference type="Proteomes" id="UP000663722">
    <property type="component" value="Chromosome"/>
</dbReference>
<dbReference type="PROSITE" id="PS50110">
    <property type="entry name" value="RESPONSE_REGULATORY"/>
    <property type="match status" value="1"/>
</dbReference>
<dbReference type="PANTHER" id="PTHR44591">
    <property type="entry name" value="STRESS RESPONSE REGULATOR PROTEIN 1"/>
    <property type="match status" value="1"/>
</dbReference>
<dbReference type="RefSeq" id="WP_207683000.1">
    <property type="nucleotide sequence ID" value="NZ_CP061800.1"/>
</dbReference>
<dbReference type="InterPro" id="IPR001789">
    <property type="entry name" value="Sig_transdc_resp-reg_receiver"/>
</dbReference>
<dbReference type="InterPro" id="IPR050595">
    <property type="entry name" value="Bact_response_regulator"/>
</dbReference>
<reference evidence="4" key="1">
    <citation type="journal article" date="2021" name="Microb. Physiol.">
        <title>Proteogenomic Insights into the Physiology of Marine, Sulfate-Reducing, Filamentous Desulfonema limicola and Desulfonema magnum.</title>
        <authorList>
            <person name="Schnaars V."/>
            <person name="Wohlbrand L."/>
            <person name="Scheve S."/>
            <person name="Hinrichs C."/>
            <person name="Reinhardt R."/>
            <person name="Rabus R."/>
        </authorList>
    </citation>
    <scope>NUCLEOTIDE SEQUENCE</scope>
    <source>
        <strain evidence="4">4be13</strain>
    </source>
</reference>
<feature type="modified residue" description="4-aspartylphosphate" evidence="2">
    <location>
        <position position="53"/>
    </location>
</feature>
<evidence type="ECO:0000256" key="1">
    <source>
        <dbReference type="ARBA" id="ARBA00022553"/>
    </source>
</evidence>
<name>A0A975GNR9_9BACT</name>
<dbReference type="PANTHER" id="PTHR44591:SF25">
    <property type="entry name" value="CHEMOTAXIS TWO-COMPONENT RESPONSE REGULATOR"/>
    <property type="match status" value="1"/>
</dbReference>
<evidence type="ECO:0000259" key="3">
    <source>
        <dbReference type="PROSITE" id="PS50110"/>
    </source>
</evidence>
<evidence type="ECO:0000313" key="4">
    <source>
        <dbReference type="EMBL" id="QTA88064.1"/>
    </source>
</evidence>
<dbReference type="Pfam" id="PF00072">
    <property type="entry name" value="Response_reg"/>
    <property type="match status" value="1"/>
</dbReference>
<dbReference type="EMBL" id="CP061800">
    <property type="protein sequence ID" value="QTA88064.1"/>
    <property type="molecule type" value="Genomic_DNA"/>
</dbReference>
<keyword evidence="1 2" id="KW-0597">Phosphoprotein</keyword>